<organism evidence="1 2">
    <name type="scientific">Streptomyces macrosporus</name>
    <dbReference type="NCBI Taxonomy" id="44032"/>
    <lineage>
        <taxon>Bacteria</taxon>
        <taxon>Bacillati</taxon>
        <taxon>Actinomycetota</taxon>
        <taxon>Actinomycetes</taxon>
        <taxon>Kitasatosporales</taxon>
        <taxon>Streptomycetaceae</taxon>
        <taxon>Streptomyces</taxon>
    </lineage>
</organism>
<dbReference type="Proteomes" id="UP001501638">
    <property type="component" value="Unassembled WGS sequence"/>
</dbReference>
<dbReference type="EMBL" id="BAAASZ010000035">
    <property type="protein sequence ID" value="GAA2459586.1"/>
    <property type="molecule type" value="Genomic_DNA"/>
</dbReference>
<sequence>METVLLVENPSTRGFTLSVTPTARIARQIGKGSLSATVPTQVAVDLLEGGLGRRLSELLRTVPTGVDLADADASEAAPGSADDRARHLLMERDDIGWVTAGKLLARKRPGLLPAYGQVVHCALGRPRTSGRRCTRPCTRTTGLCTIGSSNCGGPRAYPRRSAPCGCVTWWCGRHTAKSIAPAADTGEGAAGKYRDSLSCEPLRGPRARRQACGPV</sequence>
<comment type="caution">
    <text evidence="1">The sequence shown here is derived from an EMBL/GenBank/DDBJ whole genome shotgun (WGS) entry which is preliminary data.</text>
</comment>
<dbReference type="Pfam" id="PF19827">
    <property type="entry name" value="DUF6308"/>
    <property type="match status" value="1"/>
</dbReference>
<gene>
    <name evidence="1" type="ORF">GCM10010405_49760</name>
</gene>
<evidence type="ECO:0000313" key="1">
    <source>
        <dbReference type="EMBL" id="GAA2459586.1"/>
    </source>
</evidence>
<accession>A0ABN3KKJ0</accession>
<protein>
    <submittedName>
        <fullName evidence="1">Uncharacterized protein</fullName>
    </submittedName>
</protein>
<evidence type="ECO:0000313" key="2">
    <source>
        <dbReference type="Proteomes" id="UP001501638"/>
    </source>
</evidence>
<proteinExistence type="predicted"/>
<dbReference type="InterPro" id="IPR046275">
    <property type="entry name" value="DUF6308"/>
</dbReference>
<keyword evidence="2" id="KW-1185">Reference proteome</keyword>
<name>A0ABN3KKJ0_9ACTN</name>
<reference evidence="1 2" key="1">
    <citation type="journal article" date="2019" name="Int. J. Syst. Evol. Microbiol.">
        <title>The Global Catalogue of Microorganisms (GCM) 10K type strain sequencing project: providing services to taxonomists for standard genome sequencing and annotation.</title>
        <authorList>
            <consortium name="The Broad Institute Genomics Platform"/>
            <consortium name="The Broad Institute Genome Sequencing Center for Infectious Disease"/>
            <person name="Wu L."/>
            <person name="Ma J."/>
        </authorList>
    </citation>
    <scope>NUCLEOTIDE SEQUENCE [LARGE SCALE GENOMIC DNA]</scope>
    <source>
        <strain evidence="1 2">JCM 6305</strain>
    </source>
</reference>